<name>A0A7Y9YE77_9ACTN</name>
<keyword evidence="3" id="KW-1185">Reference proteome</keyword>
<dbReference type="AlphaFoldDB" id="A0A7Y9YE77"/>
<dbReference type="Proteomes" id="UP000537326">
    <property type="component" value="Unassembled WGS sequence"/>
</dbReference>
<dbReference type="InterPro" id="IPR045443">
    <property type="entry name" value="DUF6504"/>
</dbReference>
<comment type="caution">
    <text evidence="2">The sequence shown here is derived from an EMBL/GenBank/DDBJ whole genome shotgun (WGS) entry which is preliminary data.</text>
</comment>
<accession>A0A7Y9YE77</accession>
<sequence length="132" mass="14548">MRMRRYDEPVEVRRGPVPGWPGEGPAQLLWRGRLWKVRAVVAHWVETGPWWQHAHVHAVIGSEESSAEGSAGTSGTDGTALLEELLGEREVWRVEAGRGPGRPEPQGLPTTGVLELTHDTAEGRWQLVGCTD</sequence>
<dbReference type="Pfam" id="PF20114">
    <property type="entry name" value="DUF6504"/>
    <property type="match status" value="1"/>
</dbReference>
<feature type="domain" description="DUF6504" evidence="1">
    <location>
        <begin position="1"/>
        <end position="130"/>
    </location>
</feature>
<evidence type="ECO:0000259" key="1">
    <source>
        <dbReference type="Pfam" id="PF20114"/>
    </source>
</evidence>
<gene>
    <name evidence="2" type="ORF">BKA05_002108</name>
</gene>
<reference evidence="2 3" key="1">
    <citation type="submission" date="2020-07" db="EMBL/GenBank/DDBJ databases">
        <title>Sequencing the genomes of 1000 actinobacteria strains.</title>
        <authorList>
            <person name="Klenk H.-P."/>
        </authorList>
    </citation>
    <scope>NUCLEOTIDE SEQUENCE [LARGE SCALE GENOMIC DNA]</scope>
    <source>
        <strain evidence="2 3">DSM 18248</strain>
    </source>
</reference>
<proteinExistence type="predicted"/>
<evidence type="ECO:0000313" key="3">
    <source>
        <dbReference type="Proteomes" id="UP000537326"/>
    </source>
</evidence>
<dbReference type="EMBL" id="JACBZI010000001">
    <property type="protein sequence ID" value="NYI10593.1"/>
    <property type="molecule type" value="Genomic_DNA"/>
</dbReference>
<evidence type="ECO:0000313" key="2">
    <source>
        <dbReference type="EMBL" id="NYI10593.1"/>
    </source>
</evidence>
<protein>
    <recommendedName>
        <fullName evidence="1">DUF6504 domain-containing protein</fullName>
    </recommendedName>
</protein>
<organism evidence="2 3">
    <name type="scientific">Nocardioides marinus</name>
    <dbReference type="NCBI Taxonomy" id="374514"/>
    <lineage>
        <taxon>Bacteria</taxon>
        <taxon>Bacillati</taxon>
        <taxon>Actinomycetota</taxon>
        <taxon>Actinomycetes</taxon>
        <taxon>Propionibacteriales</taxon>
        <taxon>Nocardioidaceae</taxon>
        <taxon>Nocardioides</taxon>
    </lineage>
</organism>